<sequence length="229" mass="24954">MTTSIPARRDRDDGEQARIFSGGNDHGTAFALIVNCSGRTDEAYRRFADTLLTYPVGLARYLAKKPDPYDADTWQTAFDMLPALAGVESEHLVSRLDGTETARGLLDDMAPETRGEVERIGAFADLIGQLSGLAISSHLCGAEKYAVVGLALTVGIGDGVEEFDGRLHTFTFEVSVEAVDGNLEVDYDVRRISARFTGDVQGLHKVFRKPSAEELDVLRASLHYLELTA</sequence>
<proteinExistence type="predicted"/>
<accession>A0A3N1HD03</accession>
<evidence type="ECO:0000313" key="1">
    <source>
        <dbReference type="EMBL" id="ROP40383.1"/>
    </source>
</evidence>
<reference evidence="1 2" key="1">
    <citation type="submission" date="2018-11" db="EMBL/GenBank/DDBJ databases">
        <title>Sequencing the genomes of 1000 actinobacteria strains.</title>
        <authorList>
            <person name="Klenk H.-P."/>
        </authorList>
    </citation>
    <scope>NUCLEOTIDE SEQUENCE [LARGE SCALE GENOMIC DNA]</scope>
    <source>
        <strain evidence="1 2">DSM 44231</strain>
    </source>
</reference>
<dbReference type="AlphaFoldDB" id="A0A3N1HD03"/>
<keyword evidence="2" id="KW-1185">Reference proteome</keyword>
<dbReference type="RefSeq" id="WP_123745688.1">
    <property type="nucleotide sequence ID" value="NZ_RJKM01000001.1"/>
</dbReference>
<name>A0A3N1HD03_9PSEU</name>
<protein>
    <submittedName>
        <fullName evidence="1">Uncharacterized protein</fullName>
    </submittedName>
</protein>
<dbReference type="Proteomes" id="UP000268727">
    <property type="component" value="Unassembled WGS sequence"/>
</dbReference>
<organism evidence="1 2">
    <name type="scientific">Saccharothrix texasensis</name>
    <dbReference type="NCBI Taxonomy" id="103734"/>
    <lineage>
        <taxon>Bacteria</taxon>
        <taxon>Bacillati</taxon>
        <taxon>Actinomycetota</taxon>
        <taxon>Actinomycetes</taxon>
        <taxon>Pseudonocardiales</taxon>
        <taxon>Pseudonocardiaceae</taxon>
        <taxon>Saccharothrix</taxon>
    </lineage>
</organism>
<gene>
    <name evidence="1" type="ORF">EDD40_5791</name>
</gene>
<evidence type="ECO:0000313" key="2">
    <source>
        <dbReference type="Proteomes" id="UP000268727"/>
    </source>
</evidence>
<dbReference type="EMBL" id="RJKM01000001">
    <property type="protein sequence ID" value="ROP40383.1"/>
    <property type="molecule type" value="Genomic_DNA"/>
</dbReference>
<comment type="caution">
    <text evidence="1">The sequence shown here is derived from an EMBL/GenBank/DDBJ whole genome shotgun (WGS) entry which is preliminary data.</text>
</comment>